<comment type="function">
    <text evidence="3">Catalyzes a proton abstraction reaction that results in 2,5-elimination of pyruvate from 2-succinyl-5-enolpyruvyl-6-hydroxy-3-cyclohexene-1-carboxylate (SEPHCHC) and the formation of 2-succinyl-6-hydroxy-2,4-cyclohexadiene-1-carboxylate (SHCHC).</text>
</comment>
<comment type="caution">
    <text evidence="5">The sequence shown here is derived from an EMBL/GenBank/DDBJ whole genome shotgun (WGS) entry which is preliminary data.</text>
</comment>
<dbReference type="SUPFAM" id="SSF53474">
    <property type="entry name" value="alpha/beta-Hydrolases"/>
    <property type="match status" value="1"/>
</dbReference>
<evidence type="ECO:0000256" key="3">
    <source>
        <dbReference type="HAMAP-Rule" id="MF_01660"/>
    </source>
</evidence>
<evidence type="ECO:0000313" key="5">
    <source>
        <dbReference type="EMBL" id="MRX55214.1"/>
    </source>
</evidence>
<sequence length="267" mass="30070">MMLTIRGVSYHVETYGEGTPLVLLHGFTGSAENWHPFLAMFSQYKVILIDLIGHGQTNSPSEFERCSMEESVKDLHAIFAELHLKNFILAGYSMGGRLALTYAVLHPERITKLILESASPGLKTEAERMNRRENDRKLSQFIKEQGMESFIDFWENISLFASQKALPEAVQKKQRSQRLENDETGLANSLLGMGTGSQKSLWDSLDTLKIPVLLLCGERDEKFCLIAKEMKDLLPLSTFIKIIGAGHAVHVEQPQIFGRIVNEFINS</sequence>
<dbReference type="GO" id="GO:0070205">
    <property type="term" value="F:2-succinyl-6-hydroxy-2,4-cyclohexadiene-1-carboxylate synthase activity"/>
    <property type="evidence" value="ECO:0007669"/>
    <property type="project" value="UniProtKB-UniRule"/>
</dbReference>
<accession>A0A6I2MCZ4</accession>
<dbReference type="Proteomes" id="UP000441585">
    <property type="component" value="Unassembled WGS sequence"/>
</dbReference>
<comment type="subunit">
    <text evidence="3">Monomer.</text>
</comment>
<evidence type="ECO:0000256" key="1">
    <source>
        <dbReference type="ARBA" id="ARBA00022428"/>
    </source>
</evidence>
<comment type="pathway">
    <text evidence="3">Quinol/quinone metabolism; 1,4-dihydroxy-2-naphthoate biosynthesis; 1,4-dihydroxy-2-naphthoate from chorismate: step 3/7.</text>
</comment>
<keyword evidence="1 3" id="KW-0474">Menaquinone biosynthesis</keyword>
<reference evidence="5 6" key="1">
    <citation type="submission" date="2019-11" db="EMBL/GenBank/DDBJ databases">
        <title>Bacillus idriensis genome.</title>
        <authorList>
            <person name="Konopka E.N."/>
            <person name="Newman J.D."/>
        </authorList>
    </citation>
    <scope>NUCLEOTIDE SEQUENCE [LARGE SCALE GENOMIC DNA]</scope>
    <source>
        <strain evidence="5 6">DSM 19097</strain>
    </source>
</reference>
<dbReference type="PANTHER" id="PTHR42916:SF1">
    <property type="entry name" value="PROTEIN PHYLLO, CHLOROPLASTIC"/>
    <property type="match status" value="1"/>
</dbReference>
<keyword evidence="2 3" id="KW-0456">Lyase</keyword>
<dbReference type="EC" id="4.2.99.20" evidence="3"/>
<dbReference type="InterPro" id="IPR000073">
    <property type="entry name" value="AB_hydrolase_1"/>
</dbReference>
<dbReference type="InterPro" id="IPR029058">
    <property type="entry name" value="AB_hydrolase_fold"/>
</dbReference>
<dbReference type="UniPathway" id="UPA01057">
    <property type="reaction ID" value="UER00900"/>
</dbReference>
<evidence type="ECO:0000313" key="6">
    <source>
        <dbReference type="Proteomes" id="UP000441585"/>
    </source>
</evidence>
<dbReference type="PRINTS" id="PR00111">
    <property type="entry name" value="ABHYDROLASE"/>
</dbReference>
<dbReference type="HAMAP" id="MF_01660">
    <property type="entry name" value="MenH"/>
    <property type="match status" value="1"/>
</dbReference>
<dbReference type="InterPro" id="IPR022485">
    <property type="entry name" value="SHCHC_synthase_MenH"/>
</dbReference>
<dbReference type="PANTHER" id="PTHR42916">
    <property type="entry name" value="2-SUCCINYL-5-ENOLPYRUVYL-6-HYDROXY-3-CYCLOHEXENE-1-CARBOXYLATE SYNTHASE"/>
    <property type="match status" value="1"/>
</dbReference>
<comment type="similarity">
    <text evidence="3">Belongs to the AB hydrolase superfamily. MenH family.</text>
</comment>
<evidence type="ECO:0000259" key="4">
    <source>
        <dbReference type="Pfam" id="PF00561"/>
    </source>
</evidence>
<comment type="catalytic activity">
    <reaction evidence="3">
        <text>5-enolpyruvoyl-6-hydroxy-2-succinyl-cyclohex-3-ene-1-carboxylate = (1R,6R)-6-hydroxy-2-succinyl-cyclohexa-2,4-diene-1-carboxylate + pyruvate</text>
        <dbReference type="Rhea" id="RHEA:25597"/>
        <dbReference type="ChEBI" id="CHEBI:15361"/>
        <dbReference type="ChEBI" id="CHEBI:58689"/>
        <dbReference type="ChEBI" id="CHEBI:58818"/>
        <dbReference type="EC" id="4.2.99.20"/>
    </reaction>
</comment>
<name>A0A6I2MCZ4_9BACI</name>
<protein>
    <recommendedName>
        <fullName evidence="3">Putative 2-succinyl-6-hydroxy-2,4-cyclohexadiene-1-carboxylate synthase</fullName>
        <shortName evidence="3">SHCHC synthase</shortName>
        <ecNumber evidence="3">4.2.99.20</ecNumber>
    </recommendedName>
</protein>
<keyword evidence="6" id="KW-1185">Reference proteome</keyword>
<dbReference type="Pfam" id="PF00561">
    <property type="entry name" value="Abhydrolase_1"/>
    <property type="match status" value="1"/>
</dbReference>
<dbReference type="AlphaFoldDB" id="A0A6I2MCZ4"/>
<evidence type="ECO:0000256" key="2">
    <source>
        <dbReference type="ARBA" id="ARBA00023239"/>
    </source>
</evidence>
<dbReference type="GO" id="GO:0009234">
    <property type="term" value="P:menaquinone biosynthetic process"/>
    <property type="evidence" value="ECO:0007669"/>
    <property type="project" value="UniProtKB-UniRule"/>
</dbReference>
<feature type="domain" description="AB hydrolase-1" evidence="4">
    <location>
        <begin position="20"/>
        <end position="253"/>
    </location>
</feature>
<comment type="pathway">
    <text evidence="3">Quinol/quinone metabolism; menaquinone biosynthesis.</text>
</comment>
<dbReference type="EMBL" id="WKKF01000004">
    <property type="protein sequence ID" value="MRX55214.1"/>
    <property type="molecule type" value="Genomic_DNA"/>
</dbReference>
<proteinExistence type="inferred from homology"/>
<dbReference type="Gene3D" id="3.40.50.1820">
    <property type="entry name" value="alpha/beta hydrolase"/>
    <property type="match status" value="1"/>
</dbReference>
<dbReference type="RefSeq" id="WP_154319036.1">
    <property type="nucleotide sequence ID" value="NZ_CAJGAA010000003.1"/>
</dbReference>
<dbReference type="NCBIfam" id="TIGR03695">
    <property type="entry name" value="menH_SHCHC"/>
    <property type="match status" value="1"/>
</dbReference>
<organism evidence="5 6">
    <name type="scientific">Metabacillus idriensis</name>
    <dbReference type="NCBI Taxonomy" id="324768"/>
    <lineage>
        <taxon>Bacteria</taxon>
        <taxon>Bacillati</taxon>
        <taxon>Bacillota</taxon>
        <taxon>Bacilli</taxon>
        <taxon>Bacillales</taxon>
        <taxon>Bacillaceae</taxon>
        <taxon>Metabacillus</taxon>
    </lineage>
</organism>
<dbReference type="UniPathway" id="UPA00079"/>
<gene>
    <name evidence="3 5" type="primary">menH</name>
    <name evidence="5" type="ORF">GJU41_14725</name>
</gene>